<reference evidence="1 2" key="1">
    <citation type="journal article" date="2019" name="Appl. Microbiol. Biotechnol.">
        <title>Differential efficiency of wild type rhizogenic strains for rol gene transformation of plants.</title>
        <authorList>
            <person name="Desmet S."/>
            <person name="De Keyser E."/>
            <person name="Van Vaerenbergh J."/>
            <person name="Baeyen S."/>
            <person name="Van Huylenbroeck J."/>
            <person name="Geelen D."/>
            <person name="Dhooghe E."/>
        </authorList>
    </citation>
    <scope>NUCLEOTIDE SEQUENCE [LARGE SCALE GENOMIC DNA]</scope>
    <source>
        <strain evidence="1 2">B 4.1</strain>
    </source>
</reference>
<evidence type="ECO:0000313" key="2">
    <source>
        <dbReference type="Proteomes" id="UP000320858"/>
    </source>
</evidence>
<dbReference type="AlphaFoldDB" id="A0AA95AJE5"/>
<organism evidence="1 2">
    <name type="scientific">Rhizobium rhizogenes</name>
    <name type="common">Agrobacterium rhizogenes</name>
    <dbReference type="NCBI Taxonomy" id="359"/>
    <lineage>
        <taxon>Bacteria</taxon>
        <taxon>Pseudomonadati</taxon>
        <taxon>Pseudomonadota</taxon>
        <taxon>Alphaproteobacteria</taxon>
        <taxon>Hyphomicrobiales</taxon>
        <taxon>Rhizobiaceae</taxon>
        <taxon>Rhizobium/Agrobacterium group</taxon>
        <taxon>Rhizobium</taxon>
    </lineage>
</organism>
<comment type="caution">
    <text evidence="1">The sequence shown here is derived from an EMBL/GenBank/DDBJ whole genome shotgun (WGS) entry which is preliminary data.</text>
</comment>
<evidence type="ECO:0000313" key="1">
    <source>
        <dbReference type="EMBL" id="TRA90915.1"/>
    </source>
</evidence>
<sequence length="358" mass="39482">MSVDLVGSTAFKASKKHSEPQNGSPSPAWVDEFRTFYKDFPIEVAKAYDLVSKAFGEELLENADDRPRIWKTIGDEIIFCGRVTSVEHTAACVSAFLKALEHYSKRLEDDDKPLRLKGAGWLAAFPAPNISIAVTSDPVAGQPAAGASPSENTEQFELDADLTPSRFDFLGKGIDTGFRIAKNASEDRFVTSVQLGYVLARASTKKKFPHSFGYHGREPLKGVIDGAPYPVVSVDTERSDLKSKLKSREAALTGETTVEAYALCDFLETFMQTANIEMPCLGESQLAWSKDWPESYIRYQAAFNEHLDIDEANVQQVKEAPEPEHPDDKSVNDLWAELDALFNDDAAAQTEDGDSVKE</sequence>
<proteinExistence type="predicted"/>
<dbReference type="RefSeq" id="WP_142851107.1">
    <property type="nucleotide sequence ID" value="NZ_SGOB01000001.1"/>
</dbReference>
<dbReference type="Proteomes" id="UP000320858">
    <property type="component" value="Unassembled WGS sequence"/>
</dbReference>
<protein>
    <submittedName>
        <fullName evidence="1">Uncharacterized protein</fullName>
    </submittedName>
</protein>
<name>A0AA95AJE5_RHIRH</name>
<accession>A0AA95AJE5</accession>
<dbReference type="EMBL" id="SGOB01000001">
    <property type="protein sequence ID" value="TRA90915.1"/>
    <property type="molecule type" value="Genomic_DNA"/>
</dbReference>
<gene>
    <name evidence="1" type="ORF">EXN24_05235</name>
</gene>